<name>A0ABT1XU44_9SPHN</name>
<dbReference type="Proteomes" id="UP001206067">
    <property type="component" value="Unassembled WGS sequence"/>
</dbReference>
<feature type="region of interest" description="Disordered" evidence="1">
    <location>
        <begin position="269"/>
        <end position="322"/>
    </location>
</feature>
<accession>A0ABT1XU44</accession>
<feature type="chain" id="PRO_5045326951" evidence="2">
    <location>
        <begin position="25"/>
        <end position="394"/>
    </location>
</feature>
<evidence type="ECO:0000256" key="1">
    <source>
        <dbReference type="SAM" id="MobiDB-lite"/>
    </source>
</evidence>
<dbReference type="PANTHER" id="PTHR45011:SF1">
    <property type="entry name" value="DAP3-BINDING CELL DEATH ENHANCER 1"/>
    <property type="match status" value="1"/>
</dbReference>
<dbReference type="SUPFAM" id="SSF81901">
    <property type="entry name" value="HCP-like"/>
    <property type="match status" value="1"/>
</dbReference>
<dbReference type="Gene3D" id="1.25.40.10">
    <property type="entry name" value="Tetratricopeptide repeat domain"/>
    <property type="match status" value="1"/>
</dbReference>
<dbReference type="Pfam" id="PF05036">
    <property type="entry name" value="SPOR"/>
    <property type="match status" value="1"/>
</dbReference>
<comment type="caution">
    <text evidence="4">The sequence shown here is derived from an EMBL/GenBank/DDBJ whole genome shotgun (WGS) entry which is preliminary data.</text>
</comment>
<evidence type="ECO:0000259" key="3">
    <source>
        <dbReference type="PROSITE" id="PS51724"/>
    </source>
</evidence>
<evidence type="ECO:0000313" key="5">
    <source>
        <dbReference type="Proteomes" id="UP001206067"/>
    </source>
</evidence>
<evidence type="ECO:0000256" key="2">
    <source>
        <dbReference type="SAM" id="SignalP"/>
    </source>
</evidence>
<dbReference type="PROSITE" id="PS51724">
    <property type="entry name" value="SPOR"/>
    <property type="match status" value="1"/>
</dbReference>
<proteinExistence type="predicted"/>
<feature type="domain" description="SPOR" evidence="3">
    <location>
        <begin position="317"/>
        <end position="394"/>
    </location>
</feature>
<dbReference type="RefSeq" id="WP_257596606.1">
    <property type="nucleotide sequence ID" value="NZ_JANKHH010000007.1"/>
</dbReference>
<reference evidence="4 5" key="1">
    <citation type="submission" date="2022-08" db="EMBL/GenBank/DDBJ databases">
        <title>Polyphasic taxonomy analysis of Qipengyuania sp.RS5-5.</title>
        <authorList>
            <person name="Xamxidin M."/>
            <person name="Wu M."/>
        </authorList>
    </citation>
    <scope>NUCLEOTIDE SEQUENCE [LARGE SCALE GENOMIC DNA]</scope>
    <source>
        <strain evidence="4 5">RS5-5</strain>
    </source>
</reference>
<protein>
    <submittedName>
        <fullName evidence="4">SPOR domain-containing protein</fullName>
    </submittedName>
</protein>
<dbReference type="EMBL" id="JANKHH010000007">
    <property type="protein sequence ID" value="MCR2834764.1"/>
    <property type="molecule type" value="Genomic_DNA"/>
</dbReference>
<feature type="region of interest" description="Disordered" evidence="1">
    <location>
        <begin position="205"/>
        <end position="234"/>
    </location>
</feature>
<sequence length="394" mass="41083">MNVSNDLRWIIAGLALVSAAPALADVKAGVDAWARGDYAAAVREWRGPATAGDADAQFNMAQAYRLGRGVEENAKQAEILYAKAAAQGHIKASDNYGLLLFQAGRREEAMPYVKGAADRGDPRAQYLLGIAHFNGELVEKDWVRAYALLTLANASGLEQAPAALAQMDDFIPLEQRQQAQLLAQGMRRDADTRRAQQMAAVDLAIGEPLAQRPSPSPTTSAIPPRALPEPIPSAVVPPSVAAARAAIEEAMRVTGTEDPAAAGADFAQSAAPAPVRTAQADAADPPRTRPGPMPRPPAPQVTAQSAAQPVVQQAAQTSGDGPWRVQLGAFSVRANADKLWTRVAGNPALAGKSKFVVPAGNVVRLQAGGFASQGAAQSACNSLKSSGQACLVTR</sequence>
<evidence type="ECO:0000313" key="4">
    <source>
        <dbReference type="EMBL" id="MCR2834764.1"/>
    </source>
</evidence>
<dbReference type="Gene3D" id="3.30.70.1070">
    <property type="entry name" value="Sporulation related repeat"/>
    <property type="match status" value="1"/>
</dbReference>
<organism evidence="4 5">
    <name type="scientific">Parerythrobacter lacustris</name>
    <dbReference type="NCBI Taxonomy" id="2969984"/>
    <lineage>
        <taxon>Bacteria</taxon>
        <taxon>Pseudomonadati</taxon>
        <taxon>Pseudomonadota</taxon>
        <taxon>Alphaproteobacteria</taxon>
        <taxon>Sphingomonadales</taxon>
        <taxon>Erythrobacteraceae</taxon>
        <taxon>Parerythrobacter</taxon>
    </lineage>
</organism>
<dbReference type="SUPFAM" id="SSF110997">
    <property type="entry name" value="Sporulation related repeat"/>
    <property type="match status" value="1"/>
</dbReference>
<dbReference type="InterPro" id="IPR011990">
    <property type="entry name" value="TPR-like_helical_dom_sf"/>
</dbReference>
<feature type="compositionally biased region" description="Pro residues" evidence="1">
    <location>
        <begin position="288"/>
        <end position="299"/>
    </location>
</feature>
<dbReference type="InterPro" id="IPR007730">
    <property type="entry name" value="SPOR-like_dom"/>
</dbReference>
<gene>
    <name evidence="4" type="ORF">NSO95_12500</name>
</gene>
<dbReference type="Pfam" id="PF08238">
    <property type="entry name" value="Sel1"/>
    <property type="match status" value="2"/>
</dbReference>
<dbReference type="PANTHER" id="PTHR45011">
    <property type="entry name" value="DAP3-BINDING CELL DEATH ENHANCER 1"/>
    <property type="match status" value="1"/>
</dbReference>
<dbReference type="InterPro" id="IPR036680">
    <property type="entry name" value="SPOR-like_sf"/>
</dbReference>
<feature type="signal peptide" evidence="2">
    <location>
        <begin position="1"/>
        <end position="24"/>
    </location>
</feature>
<dbReference type="InterPro" id="IPR006597">
    <property type="entry name" value="Sel1-like"/>
</dbReference>
<dbReference type="InterPro" id="IPR052748">
    <property type="entry name" value="ISR_Activator"/>
</dbReference>
<feature type="compositionally biased region" description="Low complexity" evidence="1">
    <location>
        <begin position="300"/>
        <end position="318"/>
    </location>
</feature>
<keyword evidence="2" id="KW-0732">Signal</keyword>
<keyword evidence="5" id="KW-1185">Reference proteome</keyword>
<dbReference type="SMART" id="SM00671">
    <property type="entry name" value="SEL1"/>
    <property type="match status" value="2"/>
</dbReference>